<feature type="region of interest" description="Disordered" evidence="1">
    <location>
        <begin position="1142"/>
        <end position="1178"/>
    </location>
</feature>
<dbReference type="Pfam" id="PF18755">
    <property type="entry name" value="RAMA"/>
    <property type="match status" value="1"/>
</dbReference>
<feature type="compositionally biased region" description="Low complexity" evidence="1">
    <location>
        <begin position="737"/>
        <end position="755"/>
    </location>
</feature>
<feature type="domain" description="MPN" evidence="2">
    <location>
        <begin position="234"/>
        <end position="383"/>
    </location>
</feature>
<dbReference type="Pfam" id="PF01398">
    <property type="entry name" value="JAB"/>
    <property type="match status" value="1"/>
</dbReference>
<feature type="region of interest" description="Disordered" evidence="1">
    <location>
        <begin position="816"/>
        <end position="841"/>
    </location>
</feature>
<reference evidence="4" key="1">
    <citation type="submission" date="2025-08" db="UniProtKB">
        <authorList>
            <consortium name="RefSeq"/>
        </authorList>
    </citation>
    <scope>IDENTIFICATION</scope>
    <source>
        <tissue evidence="4">Whole organism</tissue>
    </source>
</reference>
<proteinExistence type="predicted"/>
<accession>A0A8B7P2V3</accession>
<evidence type="ECO:0000313" key="4">
    <source>
        <dbReference type="RefSeq" id="XP_018020295.1"/>
    </source>
</evidence>
<organism evidence="3 4">
    <name type="scientific">Hyalella azteca</name>
    <name type="common">Amphipod</name>
    <dbReference type="NCBI Taxonomy" id="294128"/>
    <lineage>
        <taxon>Eukaryota</taxon>
        <taxon>Metazoa</taxon>
        <taxon>Ecdysozoa</taxon>
        <taxon>Arthropoda</taxon>
        <taxon>Crustacea</taxon>
        <taxon>Multicrustacea</taxon>
        <taxon>Malacostraca</taxon>
        <taxon>Eumalacostraca</taxon>
        <taxon>Peracarida</taxon>
        <taxon>Amphipoda</taxon>
        <taxon>Senticaudata</taxon>
        <taxon>Talitrida</taxon>
        <taxon>Talitroidea</taxon>
        <taxon>Hyalellidae</taxon>
        <taxon>Hyalella</taxon>
    </lineage>
</organism>
<evidence type="ECO:0000313" key="3">
    <source>
        <dbReference type="Proteomes" id="UP000694843"/>
    </source>
</evidence>
<dbReference type="InterPro" id="IPR000555">
    <property type="entry name" value="JAMM/MPN+_dom"/>
</dbReference>
<dbReference type="InterPro" id="IPR050242">
    <property type="entry name" value="JAMM_MPN+_peptidase_M67A"/>
</dbReference>
<dbReference type="SUPFAM" id="SSF102712">
    <property type="entry name" value="JAB1/MPN domain"/>
    <property type="match status" value="1"/>
</dbReference>
<dbReference type="GeneID" id="108676688"/>
<name>A0A8B7P2V3_HYAAZ</name>
<feature type="compositionally biased region" description="Polar residues" evidence="1">
    <location>
        <begin position="1164"/>
        <end position="1174"/>
    </location>
</feature>
<sequence>MTTLPVELTKDKAEPVMDEDPPDAGDEDDEDMEEGEEDDEEEEEGDDSVTHGRRSGRGLTLMTLLKEKVLQPGQGNMTINYLGNKFKGDLLVDGRIRSQETGKVFGTPSAWAIYCKQIVNPNKKSGCGWASVKYRGKKLDEYKNNWNRQKRLEYEREGDDMECGGSAAVGGDVAGMEVDDGGSGSDSDGDHHDHEIIEFDMLHTRQSGDPPYAGNPLVELTSFSTLGRLQPFTVAVSSSAMAVIDLHVHLTRAEALGFLAGQWDVNNHNLIVSHAFPLCCEVSTSDPSEAPLHAASAAGVAAEAAIQRQMASLKLALVGWYHSHPHSAPLPSLRDVDAQLEYEMKMKGNNDASYTPCIAFVVSPFNDSSGRALNRSSSSSASVIKAAYVVPPTTAAKSTVIGGSGTPVPVVFNAPLPTTVAVKDSKLDVSETMSMSVDNSDVGVPGGPNATSENTDLAHAKTSASIDHKDNQISGATTNAKVENSTSITLGLTTTTITDAVKPQTSSLVQSSTPTIKTTISVTKSSTSIKNSNPVPKSFPASKNIAPCVKNSIVKTSTRNDSSPKFGLTAMNAFWVMPPPEHRPHEYPRPMTIIYNVVQDAFVPKEALLHMRECVKFYVRNDDAINLMDTFAGAITYWDKLKMAIKARVPRDHYLPLIEYLHKILRITLPLPELLLPPSPVPAREPLKEKLPQELISNDGSLGGPLSPGASGMGSMSSASLNALVLKGREAGVDITSVRASSSSSRSALASATTHSDTRARPYPDPSKIHPLLVDRSDERSLQPMLLDRSYKSSVLHPLISDQSTSKVAVHQIISDQTDLSKQAPTRNSSSPGIPLPATQNPPDYPFPLLREMMVEQVSNMQKQQEQRFETDMTMPKDKQLHKSMPRPEGNLTLGEKELLMQISEKYLQQQRLQLQEQLQWQQQDPKAEASKLKSSPAETKIQSVASLFPQLSASVSLRPEPNPPSYSASQISRNGDQSRGSPPPYPSFSSKHRDLSIFPTPTTIKSDSQKKDFLARSTNAATSSSATISFSHVNLLSSNSTASGSSESSGAHKVTITATSGSPSSTPSASVFSNSPSFSITAVNRDSPGFSAPHLTPLSSPSLSIAPQPNSLSSSSPISLPGLSPVGAALFSSGVVIPPSASPSPLSSGLTPTLSPSPISFNPPRNNSPSLSVEVSPRHTEWAQNALPGMARPPLISVKSQAALSQPPFTHVSSVASTSAAATVGAASELPSFTSDSQRSSSSESVLTPANFAEAMSSGTVSPDQWMQASLAAGFSQFAGFAGFNKSSAQFSADATNAQHFPPPQYRPHGGSLSFLPSASSEQQHQDHRK</sequence>
<evidence type="ECO:0000256" key="1">
    <source>
        <dbReference type="SAM" id="MobiDB-lite"/>
    </source>
</evidence>
<feature type="region of interest" description="Disordered" evidence="1">
    <location>
        <begin position="956"/>
        <end position="1011"/>
    </location>
</feature>
<dbReference type="PROSITE" id="PS50249">
    <property type="entry name" value="MPN"/>
    <property type="match status" value="1"/>
</dbReference>
<feature type="region of interest" description="Disordered" evidence="1">
    <location>
        <begin position="737"/>
        <end position="776"/>
    </location>
</feature>
<dbReference type="RefSeq" id="XP_018020295.1">
    <property type="nucleotide sequence ID" value="XM_018164806.2"/>
</dbReference>
<dbReference type="KEGG" id="hazt:108676688"/>
<feature type="region of interest" description="Disordered" evidence="1">
    <location>
        <begin position="1"/>
        <end position="56"/>
    </location>
</feature>
<dbReference type="GO" id="GO:0008237">
    <property type="term" value="F:metallopeptidase activity"/>
    <property type="evidence" value="ECO:0007669"/>
    <property type="project" value="InterPro"/>
</dbReference>
<dbReference type="OrthoDB" id="167806at2759"/>
<feature type="compositionally biased region" description="Polar residues" evidence="1">
    <location>
        <begin position="966"/>
        <end position="981"/>
    </location>
</feature>
<dbReference type="InterPro" id="IPR037518">
    <property type="entry name" value="MPN"/>
</dbReference>
<protein>
    <submittedName>
        <fullName evidence="4">Uncharacterized protein LOC108676688 isoform X1</fullName>
    </submittedName>
</protein>
<evidence type="ECO:0000259" key="2">
    <source>
        <dbReference type="PROSITE" id="PS50249"/>
    </source>
</evidence>
<dbReference type="Proteomes" id="UP000694843">
    <property type="component" value="Unplaced"/>
</dbReference>
<keyword evidence="3" id="KW-1185">Reference proteome</keyword>
<dbReference type="PANTHER" id="PTHR10410">
    <property type="entry name" value="EUKARYOTIC TRANSLATION INITIATION FACTOR 3 -RELATED"/>
    <property type="match status" value="1"/>
</dbReference>
<dbReference type="InterPro" id="IPR040843">
    <property type="entry name" value="RAMA"/>
</dbReference>
<feature type="region of interest" description="Disordered" evidence="1">
    <location>
        <begin position="1293"/>
        <end position="1331"/>
    </location>
</feature>
<gene>
    <name evidence="4" type="primary">LOC108676688</name>
</gene>
<feature type="compositionally biased region" description="Acidic residues" evidence="1">
    <location>
        <begin position="16"/>
        <end position="47"/>
    </location>
</feature>
<feature type="compositionally biased region" description="Low complexity" evidence="1">
    <location>
        <begin position="1142"/>
        <end position="1161"/>
    </location>
</feature>
<dbReference type="Gene3D" id="3.40.140.10">
    <property type="entry name" value="Cytidine Deaminase, domain 2"/>
    <property type="match status" value="1"/>
</dbReference>